<dbReference type="EMBL" id="HBUE01072581">
    <property type="protein sequence ID" value="CAG6473284.1"/>
    <property type="molecule type" value="Transcribed_RNA"/>
</dbReference>
<reference evidence="2" key="1">
    <citation type="submission" date="2021-05" db="EMBL/GenBank/DDBJ databases">
        <authorList>
            <person name="Alioto T."/>
            <person name="Alioto T."/>
            <person name="Gomez Garrido J."/>
        </authorList>
    </citation>
    <scope>NUCLEOTIDE SEQUENCE</scope>
</reference>
<accession>A0A8D8BFX9</accession>
<proteinExistence type="predicted"/>
<evidence type="ECO:0000313" key="2">
    <source>
        <dbReference type="EMBL" id="CAG6473284.1"/>
    </source>
</evidence>
<feature type="region of interest" description="Disordered" evidence="1">
    <location>
        <begin position="1"/>
        <end position="39"/>
    </location>
</feature>
<feature type="compositionally biased region" description="Basic residues" evidence="1">
    <location>
        <begin position="15"/>
        <end position="34"/>
    </location>
</feature>
<sequence>MPITRENPSFPFPRRIPRIPTAKKKGRERKKKSGGKTLPIEDKTLHEINRTAIIANAFPPVENDWKICIQKVEKKIFVTHHFNPRARAHTHFHPKGSNV</sequence>
<name>A0A8D8BFX9_CULPI</name>
<dbReference type="AlphaFoldDB" id="A0A8D8BFX9"/>
<evidence type="ECO:0000256" key="1">
    <source>
        <dbReference type="SAM" id="MobiDB-lite"/>
    </source>
</evidence>
<protein>
    <submittedName>
        <fullName evidence="2">(northern house mosquito) hypothetical protein</fullName>
    </submittedName>
</protein>
<organism evidence="2">
    <name type="scientific">Culex pipiens</name>
    <name type="common">House mosquito</name>
    <dbReference type="NCBI Taxonomy" id="7175"/>
    <lineage>
        <taxon>Eukaryota</taxon>
        <taxon>Metazoa</taxon>
        <taxon>Ecdysozoa</taxon>
        <taxon>Arthropoda</taxon>
        <taxon>Hexapoda</taxon>
        <taxon>Insecta</taxon>
        <taxon>Pterygota</taxon>
        <taxon>Neoptera</taxon>
        <taxon>Endopterygota</taxon>
        <taxon>Diptera</taxon>
        <taxon>Nematocera</taxon>
        <taxon>Culicoidea</taxon>
        <taxon>Culicidae</taxon>
        <taxon>Culicinae</taxon>
        <taxon>Culicini</taxon>
        <taxon>Culex</taxon>
        <taxon>Culex</taxon>
    </lineage>
</organism>